<dbReference type="EMBL" id="BAABGY010000007">
    <property type="protein sequence ID" value="GAA4329007.1"/>
    <property type="molecule type" value="Genomic_DNA"/>
</dbReference>
<keyword evidence="2" id="KW-0378">Hydrolase</keyword>
<evidence type="ECO:0000256" key="1">
    <source>
        <dbReference type="ARBA" id="ARBA00022723"/>
    </source>
</evidence>
<sequence>MQYMVSKPRWMRKLYGPCIWELDTGRREAFLTFDDGPHPSLTPFVLDELAKYGAKGTFFCIGSNIERYPEIYARIRAEGHGVGNHTHDHLDGWRTANKRYYANVQQAAGLIGSRLFRPPHGHVTPFQVRRLRSRGYEFQVVMWSIMSGDFDPQTSAEQCFRNVADHLRPGSIVVLHDNDAAEANLRAALPRLLSEFSRQGYHFPAIPERLLY</sequence>
<protein>
    <submittedName>
        <fullName evidence="4">Polysaccharide deacetylase family protein</fullName>
    </submittedName>
</protein>
<evidence type="ECO:0000256" key="2">
    <source>
        <dbReference type="ARBA" id="ARBA00022801"/>
    </source>
</evidence>
<dbReference type="RefSeq" id="WP_345255379.1">
    <property type="nucleotide sequence ID" value="NZ_BAABGY010000007.1"/>
</dbReference>
<organism evidence="4 5">
    <name type="scientific">Flaviaesturariibacter amylovorans</name>
    <dbReference type="NCBI Taxonomy" id="1084520"/>
    <lineage>
        <taxon>Bacteria</taxon>
        <taxon>Pseudomonadati</taxon>
        <taxon>Bacteroidota</taxon>
        <taxon>Chitinophagia</taxon>
        <taxon>Chitinophagales</taxon>
        <taxon>Chitinophagaceae</taxon>
        <taxon>Flaviaestuariibacter</taxon>
    </lineage>
</organism>
<comment type="caution">
    <text evidence="4">The sequence shown here is derived from an EMBL/GenBank/DDBJ whole genome shotgun (WGS) entry which is preliminary data.</text>
</comment>
<evidence type="ECO:0000313" key="5">
    <source>
        <dbReference type="Proteomes" id="UP001501725"/>
    </source>
</evidence>
<proteinExistence type="predicted"/>
<dbReference type="PANTHER" id="PTHR10587">
    <property type="entry name" value="GLYCOSYL TRANSFERASE-RELATED"/>
    <property type="match status" value="1"/>
</dbReference>
<dbReference type="SUPFAM" id="SSF88713">
    <property type="entry name" value="Glycoside hydrolase/deacetylase"/>
    <property type="match status" value="1"/>
</dbReference>
<evidence type="ECO:0000313" key="4">
    <source>
        <dbReference type="EMBL" id="GAA4329007.1"/>
    </source>
</evidence>
<dbReference type="InterPro" id="IPR002509">
    <property type="entry name" value="NODB_dom"/>
</dbReference>
<dbReference type="PANTHER" id="PTHR10587:SF133">
    <property type="entry name" value="CHITIN DEACETYLASE 1-RELATED"/>
    <property type="match status" value="1"/>
</dbReference>
<dbReference type="Proteomes" id="UP001501725">
    <property type="component" value="Unassembled WGS sequence"/>
</dbReference>
<evidence type="ECO:0000259" key="3">
    <source>
        <dbReference type="PROSITE" id="PS51677"/>
    </source>
</evidence>
<keyword evidence="1" id="KW-0479">Metal-binding</keyword>
<feature type="domain" description="NodB homology" evidence="3">
    <location>
        <begin position="27"/>
        <end position="204"/>
    </location>
</feature>
<dbReference type="Pfam" id="PF01522">
    <property type="entry name" value="Polysacc_deac_1"/>
    <property type="match status" value="1"/>
</dbReference>
<dbReference type="InterPro" id="IPR011330">
    <property type="entry name" value="Glyco_hydro/deAcase_b/a-brl"/>
</dbReference>
<name>A0ABP8GRX8_9BACT</name>
<dbReference type="PROSITE" id="PS51677">
    <property type="entry name" value="NODB"/>
    <property type="match status" value="1"/>
</dbReference>
<gene>
    <name evidence="4" type="ORF">GCM10023184_19200</name>
</gene>
<dbReference type="Gene3D" id="3.20.20.370">
    <property type="entry name" value="Glycoside hydrolase/deacetylase"/>
    <property type="match status" value="1"/>
</dbReference>
<reference evidence="5" key="1">
    <citation type="journal article" date="2019" name="Int. J. Syst. Evol. Microbiol.">
        <title>The Global Catalogue of Microorganisms (GCM) 10K type strain sequencing project: providing services to taxonomists for standard genome sequencing and annotation.</title>
        <authorList>
            <consortium name="The Broad Institute Genomics Platform"/>
            <consortium name="The Broad Institute Genome Sequencing Center for Infectious Disease"/>
            <person name="Wu L."/>
            <person name="Ma J."/>
        </authorList>
    </citation>
    <scope>NUCLEOTIDE SEQUENCE [LARGE SCALE GENOMIC DNA]</scope>
    <source>
        <strain evidence="5">JCM 17919</strain>
    </source>
</reference>
<keyword evidence="5" id="KW-1185">Reference proteome</keyword>
<dbReference type="CDD" id="cd10959">
    <property type="entry name" value="CE4_NodB_like_3"/>
    <property type="match status" value="1"/>
</dbReference>
<accession>A0ABP8GRX8</accession>
<dbReference type="InterPro" id="IPR050248">
    <property type="entry name" value="Polysacc_deacetylase_ArnD"/>
</dbReference>